<dbReference type="EMBL" id="LJJC01000004">
    <property type="protein sequence ID" value="KQL53343.1"/>
    <property type="molecule type" value="Genomic_DNA"/>
</dbReference>
<evidence type="ECO:0000256" key="15">
    <source>
        <dbReference type="HAMAP-Rule" id="MF_00283"/>
    </source>
</evidence>
<dbReference type="InterPro" id="IPR045864">
    <property type="entry name" value="aa-tRNA-synth_II/BPL/LPL"/>
</dbReference>
<evidence type="ECO:0000256" key="12">
    <source>
        <dbReference type="ARBA" id="ARBA00022917"/>
    </source>
</evidence>
<dbReference type="InterPro" id="IPR020825">
    <property type="entry name" value="Phe-tRNA_synthase-like_B3/B4"/>
</dbReference>
<dbReference type="PANTHER" id="PTHR10947">
    <property type="entry name" value="PHENYLALANYL-TRNA SYNTHETASE BETA CHAIN AND LEUCINE-RICH REPEAT-CONTAINING PROTEIN 47"/>
    <property type="match status" value="1"/>
</dbReference>
<dbReference type="SMART" id="SM00874">
    <property type="entry name" value="B5"/>
    <property type="match status" value="1"/>
</dbReference>
<feature type="binding site" evidence="15">
    <location>
        <position position="468"/>
    </location>
    <ligand>
        <name>Mg(2+)</name>
        <dbReference type="ChEBI" id="CHEBI:18420"/>
        <note>shared with alpha subunit</note>
    </ligand>
</feature>
<keyword evidence="9 15" id="KW-0067">ATP-binding</keyword>
<gene>
    <name evidence="15" type="primary">pheT</name>
    <name evidence="20" type="ORF">AN964_07450</name>
</gene>
<dbReference type="Gene3D" id="3.50.40.10">
    <property type="entry name" value="Phenylalanyl-trna Synthetase, Chain B, domain 3"/>
    <property type="match status" value="1"/>
</dbReference>
<dbReference type="SUPFAM" id="SSF50249">
    <property type="entry name" value="Nucleic acid-binding proteins"/>
    <property type="match status" value="1"/>
</dbReference>
<dbReference type="Pfam" id="PF17759">
    <property type="entry name" value="tRNA_synthFbeta"/>
    <property type="match status" value="1"/>
</dbReference>
<dbReference type="STRING" id="157838.AN964_07450"/>
<keyword evidence="4 15" id="KW-0963">Cytoplasm</keyword>
<dbReference type="Gene3D" id="2.40.50.140">
    <property type="entry name" value="Nucleic acid-binding proteins"/>
    <property type="match status" value="1"/>
</dbReference>
<dbReference type="FunFam" id="3.30.930.10:FF:000022">
    <property type="entry name" value="Phenylalanine--tRNA ligase beta subunit"/>
    <property type="match status" value="1"/>
</dbReference>
<dbReference type="InterPro" id="IPR012340">
    <property type="entry name" value="NA-bd_OB-fold"/>
</dbReference>
<keyword evidence="6 15" id="KW-0436">Ligase</keyword>
<dbReference type="PROSITE" id="PS50886">
    <property type="entry name" value="TRBD"/>
    <property type="match status" value="1"/>
</dbReference>
<evidence type="ECO:0000313" key="21">
    <source>
        <dbReference type="Proteomes" id="UP000051888"/>
    </source>
</evidence>
<dbReference type="GO" id="GO:0006432">
    <property type="term" value="P:phenylalanyl-tRNA aminoacylation"/>
    <property type="evidence" value="ECO:0007669"/>
    <property type="project" value="UniProtKB-UniRule"/>
</dbReference>
<dbReference type="Gene3D" id="3.30.70.380">
    <property type="entry name" value="Ferrodoxin-fold anticodon-binding domain"/>
    <property type="match status" value="1"/>
</dbReference>
<dbReference type="InterPro" id="IPR002547">
    <property type="entry name" value="tRNA-bd_dom"/>
</dbReference>
<dbReference type="Gene3D" id="3.30.56.10">
    <property type="match status" value="2"/>
</dbReference>
<evidence type="ECO:0000256" key="14">
    <source>
        <dbReference type="ARBA" id="ARBA00049255"/>
    </source>
</evidence>
<dbReference type="Proteomes" id="UP000051888">
    <property type="component" value="Unassembled WGS sequence"/>
</dbReference>
<feature type="binding site" evidence="15">
    <location>
        <position position="472"/>
    </location>
    <ligand>
        <name>Mg(2+)</name>
        <dbReference type="ChEBI" id="CHEBI:18420"/>
        <note>shared with alpha subunit</note>
    </ligand>
</feature>
<evidence type="ECO:0000256" key="3">
    <source>
        <dbReference type="ARBA" id="ARBA00011209"/>
    </source>
</evidence>
<dbReference type="Pfam" id="PF01588">
    <property type="entry name" value="tRNA_bind"/>
    <property type="match status" value="1"/>
</dbReference>
<sequence>MLVSYKWLQEYVDLTGVEAHDLAEKITRSGIEVEGVEQKSKGVSGVVVGHVLECERHPNADKLNVCQVDLGEGEPVQIVCGAPNVGKGQKVAVAKAGAVLPGNFKIKRSKLRGEESNGMICSLKELGIDGKLAPKEYAEGIFVFPNDVEVGSDALALLNLDDEVLELGLTPNRSDCLSMLGVAYETGAILGKEVKLPSVNHERSSEKASDYISVKVEAKEANPLYTAKVIKNVKIGPSPLWMQTRLMSAGIRPHNNVVDITNYILLEYGQPLHAFDYEQLGSKEIVVRLAHEGEKIVTLDDAERTLKANHLVITNGKEPVAMAGVMGGANSEVTSDTTTVLLESAYFDAQTIRNASKDHGLRSEASARYEKGIDPNRVHEAAERAAQLMAKYAGGEVLDGTVEVNSLTVEPAVVSITLEKINSFLGTFITKQEVKEIFDRLQFGVEVDNDTFTITVPTRRGDITIQEDLIEEVARLYGYDNLPITLPTGAATPGGLSDIQRKRRTTKRFLEGAGLNQAVTYSLTSLEKSSQFALEKRDPIRLAMPMSEERSYLRLSIVPQLLEVVSYNNARKNESIALYEIGSVFLKTTDNEQPEEHEHLAGAITGLWLNHPWQGEKKPVDFYVAKGVIEGLFEELGVSDSITYQAAAVEGMHPGRTAEIVLDGKGIGYVGQVHPQVQKDLDLKETYVFEINMKPVFDHPVPALQYNAIPRFPAITRDIALVVDRKVNAGEVKEIIENAGGKLLKNVSIFDLYEGEHMEPGKKSIAFSLTYMDPERTLTDEEVVKAHNKVLAAVKDKAGAELRG</sequence>
<dbReference type="Pfam" id="PF03147">
    <property type="entry name" value="FDX-ACB"/>
    <property type="match status" value="1"/>
</dbReference>
<comment type="cofactor">
    <cofactor evidence="15">
        <name>Mg(2+)</name>
        <dbReference type="ChEBI" id="CHEBI:18420"/>
    </cofactor>
    <text evidence="15">Binds 2 magnesium ions per tetramer.</text>
</comment>
<comment type="subunit">
    <text evidence="3 15">Tetramer of two alpha and two beta subunits.</text>
</comment>
<dbReference type="SMART" id="SM00896">
    <property type="entry name" value="FDX-ACB"/>
    <property type="match status" value="1"/>
</dbReference>
<dbReference type="Pfam" id="PF03484">
    <property type="entry name" value="B5"/>
    <property type="match status" value="1"/>
</dbReference>
<feature type="domain" description="TRNA-binding" evidence="17">
    <location>
        <begin position="40"/>
        <end position="155"/>
    </location>
</feature>
<dbReference type="InterPro" id="IPR033714">
    <property type="entry name" value="tRNA_bind_bactPheRS"/>
</dbReference>
<keyword evidence="7 15" id="KW-0479">Metal-binding</keyword>
<dbReference type="GO" id="GO:0005524">
    <property type="term" value="F:ATP binding"/>
    <property type="evidence" value="ECO:0007669"/>
    <property type="project" value="UniProtKB-UniRule"/>
</dbReference>
<proteinExistence type="inferred from homology"/>
<dbReference type="PROSITE" id="PS51447">
    <property type="entry name" value="FDX_ACB"/>
    <property type="match status" value="1"/>
</dbReference>
<evidence type="ECO:0000256" key="4">
    <source>
        <dbReference type="ARBA" id="ARBA00022490"/>
    </source>
</evidence>
<dbReference type="GO" id="GO:0000287">
    <property type="term" value="F:magnesium ion binding"/>
    <property type="evidence" value="ECO:0007669"/>
    <property type="project" value="UniProtKB-UniRule"/>
</dbReference>
<dbReference type="SMART" id="SM00873">
    <property type="entry name" value="B3_4"/>
    <property type="match status" value="1"/>
</dbReference>
<evidence type="ECO:0000313" key="20">
    <source>
        <dbReference type="EMBL" id="KQL53343.1"/>
    </source>
</evidence>
<accession>A0A0Q3WX68</accession>
<dbReference type="GO" id="GO:0009328">
    <property type="term" value="C:phenylalanine-tRNA ligase complex"/>
    <property type="evidence" value="ECO:0007669"/>
    <property type="project" value="TreeGrafter"/>
</dbReference>
<evidence type="ECO:0000256" key="1">
    <source>
        <dbReference type="ARBA" id="ARBA00004496"/>
    </source>
</evidence>
<evidence type="ECO:0000256" key="10">
    <source>
        <dbReference type="ARBA" id="ARBA00022842"/>
    </source>
</evidence>
<dbReference type="FunFam" id="2.40.50.140:FF:000045">
    <property type="entry name" value="Phenylalanine--tRNA ligase beta subunit"/>
    <property type="match status" value="1"/>
</dbReference>
<dbReference type="InterPro" id="IPR005146">
    <property type="entry name" value="B3/B4_tRNA-bd"/>
</dbReference>
<keyword evidence="12 15" id="KW-0648">Protein biosynthesis</keyword>
<evidence type="ECO:0000256" key="6">
    <source>
        <dbReference type="ARBA" id="ARBA00022598"/>
    </source>
</evidence>
<dbReference type="EC" id="6.1.1.20" evidence="15"/>
<keyword evidence="21" id="KW-1185">Reference proteome</keyword>
<organism evidence="20 21">
    <name type="scientific">Heyndrickxia shackletonii</name>
    <dbReference type="NCBI Taxonomy" id="157838"/>
    <lineage>
        <taxon>Bacteria</taxon>
        <taxon>Bacillati</taxon>
        <taxon>Bacillota</taxon>
        <taxon>Bacilli</taxon>
        <taxon>Bacillales</taxon>
        <taxon>Bacillaceae</taxon>
        <taxon>Heyndrickxia</taxon>
    </lineage>
</organism>
<comment type="caution">
    <text evidence="20">The sequence shown here is derived from an EMBL/GenBank/DDBJ whole genome shotgun (WGS) entry which is preliminary data.</text>
</comment>
<evidence type="ECO:0000256" key="13">
    <source>
        <dbReference type="ARBA" id="ARBA00023146"/>
    </source>
</evidence>
<dbReference type="HAMAP" id="MF_00283">
    <property type="entry name" value="Phe_tRNA_synth_beta1"/>
    <property type="match status" value="1"/>
</dbReference>
<dbReference type="GO" id="GO:0140096">
    <property type="term" value="F:catalytic activity, acting on a protein"/>
    <property type="evidence" value="ECO:0007669"/>
    <property type="project" value="UniProtKB-ARBA"/>
</dbReference>
<dbReference type="Pfam" id="PF03483">
    <property type="entry name" value="B3_4"/>
    <property type="match status" value="1"/>
</dbReference>
<evidence type="ECO:0000259" key="18">
    <source>
        <dbReference type="PROSITE" id="PS51447"/>
    </source>
</evidence>
<dbReference type="SUPFAM" id="SSF46955">
    <property type="entry name" value="Putative DNA-binding domain"/>
    <property type="match status" value="1"/>
</dbReference>
<feature type="binding site" evidence="15">
    <location>
        <position position="462"/>
    </location>
    <ligand>
        <name>Mg(2+)</name>
        <dbReference type="ChEBI" id="CHEBI:18420"/>
        <note>shared with alpha subunit</note>
    </ligand>
</feature>
<evidence type="ECO:0000256" key="11">
    <source>
        <dbReference type="ARBA" id="ARBA00022884"/>
    </source>
</evidence>
<dbReference type="PATRIC" id="fig|157838.3.peg.1638"/>
<dbReference type="SUPFAM" id="SSF56037">
    <property type="entry name" value="PheT/TilS domain"/>
    <property type="match status" value="1"/>
</dbReference>
<dbReference type="FunFam" id="3.50.40.10:FF:000001">
    <property type="entry name" value="Phenylalanine--tRNA ligase beta subunit"/>
    <property type="match status" value="1"/>
</dbReference>
<dbReference type="GO" id="GO:0016740">
    <property type="term" value="F:transferase activity"/>
    <property type="evidence" value="ECO:0007669"/>
    <property type="project" value="UniProtKB-ARBA"/>
</dbReference>
<keyword evidence="13 15" id="KW-0030">Aminoacyl-tRNA synthetase</keyword>
<dbReference type="InterPro" id="IPR036690">
    <property type="entry name" value="Fdx_antiC-bd_sf"/>
</dbReference>
<dbReference type="FunFam" id="3.30.70.380:FF:000001">
    <property type="entry name" value="Phenylalanine--tRNA ligase beta subunit"/>
    <property type="match status" value="1"/>
</dbReference>
<evidence type="ECO:0000259" key="19">
    <source>
        <dbReference type="PROSITE" id="PS51483"/>
    </source>
</evidence>
<dbReference type="RefSeq" id="WP_055739070.1">
    <property type="nucleotide sequence ID" value="NZ_JAAIWL010000037.1"/>
</dbReference>
<dbReference type="InterPro" id="IPR009061">
    <property type="entry name" value="DNA-bd_dom_put_sf"/>
</dbReference>
<evidence type="ECO:0000256" key="9">
    <source>
        <dbReference type="ARBA" id="ARBA00022840"/>
    </source>
</evidence>
<dbReference type="NCBIfam" id="TIGR00472">
    <property type="entry name" value="pheT_bact"/>
    <property type="match status" value="1"/>
</dbReference>
<dbReference type="InterPro" id="IPR041616">
    <property type="entry name" value="PheRS_beta_core"/>
</dbReference>
<dbReference type="NCBIfam" id="NF045760">
    <property type="entry name" value="YtpR"/>
    <property type="match status" value="1"/>
</dbReference>
<dbReference type="SUPFAM" id="SSF55681">
    <property type="entry name" value="Class II aaRS and biotin synthetases"/>
    <property type="match status" value="1"/>
</dbReference>
<reference evidence="20 21" key="1">
    <citation type="submission" date="2015-09" db="EMBL/GenBank/DDBJ databases">
        <title>Genome sequencing project for genomic taxonomy and phylogenomics of Bacillus-like bacteria.</title>
        <authorList>
            <person name="Liu B."/>
            <person name="Wang J."/>
            <person name="Zhu Y."/>
            <person name="Liu G."/>
            <person name="Chen Q."/>
            <person name="Chen Z."/>
            <person name="Lan J."/>
            <person name="Che J."/>
            <person name="Ge C."/>
            <person name="Shi H."/>
            <person name="Pan Z."/>
            <person name="Liu X."/>
        </authorList>
    </citation>
    <scope>NUCLEOTIDE SEQUENCE [LARGE SCALE GENOMIC DNA]</scope>
    <source>
        <strain evidence="20 21">LMG 18435</strain>
    </source>
</reference>
<dbReference type="InterPro" id="IPR045060">
    <property type="entry name" value="Phe-tRNA-ligase_IIc_bsu"/>
</dbReference>
<evidence type="ECO:0000256" key="8">
    <source>
        <dbReference type="ARBA" id="ARBA00022741"/>
    </source>
</evidence>
<keyword evidence="10 15" id="KW-0460">Magnesium</keyword>
<dbReference type="InterPro" id="IPR005121">
    <property type="entry name" value="Fdx_antiC-bd"/>
</dbReference>
<keyword evidence="5 16" id="KW-0820">tRNA-binding</keyword>
<evidence type="ECO:0000256" key="2">
    <source>
        <dbReference type="ARBA" id="ARBA00008653"/>
    </source>
</evidence>
<keyword evidence="8 15" id="KW-0547">Nucleotide-binding</keyword>
<keyword evidence="11 16" id="KW-0694">RNA-binding</keyword>
<dbReference type="PROSITE" id="PS51483">
    <property type="entry name" value="B5"/>
    <property type="match status" value="1"/>
</dbReference>
<name>A0A0Q3WX68_9BACI</name>
<dbReference type="InterPro" id="IPR005147">
    <property type="entry name" value="tRNA_synthase_B5-dom"/>
</dbReference>
<protein>
    <recommendedName>
        <fullName evidence="15">Phenylalanine--tRNA ligase beta subunit</fullName>
        <ecNumber evidence="15">6.1.1.20</ecNumber>
    </recommendedName>
    <alternativeName>
        <fullName evidence="15">Phenylalanyl-tRNA synthetase beta subunit</fullName>
        <shortName evidence="15">PheRS</shortName>
    </alternativeName>
</protein>
<comment type="subcellular location">
    <subcellularLocation>
        <location evidence="1 15">Cytoplasm</location>
    </subcellularLocation>
</comment>
<evidence type="ECO:0000256" key="16">
    <source>
        <dbReference type="PROSITE-ProRule" id="PRU00209"/>
    </source>
</evidence>
<dbReference type="OrthoDB" id="9805455at2"/>
<dbReference type="CDD" id="cd00769">
    <property type="entry name" value="PheRS_beta_core"/>
    <property type="match status" value="1"/>
</dbReference>
<feature type="domain" description="B5" evidence="19">
    <location>
        <begin position="409"/>
        <end position="484"/>
    </location>
</feature>
<dbReference type="InterPro" id="IPR004532">
    <property type="entry name" value="Phe-tRNA-ligase_IIc_bsu_bact"/>
</dbReference>
<evidence type="ECO:0000256" key="7">
    <source>
        <dbReference type="ARBA" id="ARBA00022723"/>
    </source>
</evidence>
<feature type="binding site" evidence="15">
    <location>
        <position position="471"/>
    </location>
    <ligand>
        <name>Mg(2+)</name>
        <dbReference type="ChEBI" id="CHEBI:18420"/>
        <note>shared with alpha subunit</note>
    </ligand>
</feature>
<dbReference type="PANTHER" id="PTHR10947:SF0">
    <property type="entry name" value="PHENYLALANINE--TRNA LIGASE BETA SUBUNIT"/>
    <property type="match status" value="1"/>
</dbReference>
<dbReference type="GO" id="GO:0000049">
    <property type="term" value="F:tRNA binding"/>
    <property type="evidence" value="ECO:0007669"/>
    <property type="project" value="UniProtKB-UniRule"/>
</dbReference>
<dbReference type="Gene3D" id="3.30.930.10">
    <property type="entry name" value="Bira Bifunctional Protein, Domain 2"/>
    <property type="match status" value="1"/>
</dbReference>
<dbReference type="AlphaFoldDB" id="A0A0Q3WX68"/>
<dbReference type="SUPFAM" id="SSF54991">
    <property type="entry name" value="Anticodon-binding domain of PheRS"/>
    <property type="match status" value="1"/>
</dbReference>
<dbReference type="GO" id="GO:0004826">
    <property type="term" value="F:phenylalanine-tRNA ligase activity"/>
    <property type="evidence" value="ECO:0007669"/>
    <property type="project" value="UniProtKB-UniRule"/>
</dbReference>
<dbReference type="CDD" id="cd02796">
    <property type="entry name" value="tRNA_bind_bactPheRS"/>
    <property type="match status" value="1"/>
</dbReference>
<dbReference type="FunFam" id="3.30.56.10:FF:000002">
    <property type="entry name" value="Phenylalanine--tRNA ligase beta subunit"/>
    <property type="match status" value="1"/>
</dbReference>
<evidence type="ECO:0000259" key="17">
    <source>
        <dbReference type="PROSITE" id="PS50886"/>
    </source>
</evidence>
<comment type="similarity">
    <text evidence="2 15">Belongs to the phenylalanyl-tRNA synthetase beta subunit family. Type 1 subfamily.</text>
</comment>
<comment type="catalytic activity">
    <reaction evidence="14 15">
        <text>tRNA(Phe) + L-phenylalanine + ATP = L-phenylalanyl-tRNA(Phe) + AMP + diphosphate + H(+)</text>
        <dbReference type="Rhea" id="RHEA:19413"/>
        <dbReference type="Rhea" id="RHEA-COMP:9668"/>
        <dbReference type="Rhea" id="RHEA-COMP:9699"/>
        <dbReference type="ChEBI" id="CHEBI:15378"/>
        <dbReference type="ChEBI" id="CHEBI:30616"/>
        <dbReference type="ChEBI" id="CHEBI:33019"/>
        <dbReference type="ChEBI" id="CHEBI:58095"/>
        <dbReference type="ChEBI" id="CHEBI:78442"/>
        <dbReference type="ChEBI" id="CHEBI:78531"/>
        <dbReference type="ChEBI" id="CHEBI:456215"/>
        <dbReference type="EC" id="6.1.1.20"/>
    </reaction>
</comment>
<feature type="domain" description="FDX-ACB" evidence="18">
    <location>
        <begin position="710"/>
        <end position="803"/>
    </location>
</feature>
<evidence type="ECO:0000256" key="5">
    <source>
        <dbReference type="ARBA" id="ARBA00022555"/>
    </source>
</evidence>